<accession>A0AAV5RG10</accession>
<comment type="caution">
    <text evidence="3">The sequence shown here is derived from an EMBL/GenBank/DDBJ whole genome shotgun (WGS) entry which is preliminary data.</text>
</comment>
<feature type="region of interest" description="Disordered" evidence="2">
    <location>
        <begin position="1"/>
        <end position="380"/>
    </location>
</feature>
<feature type="compositionally biased region" description="Basic and acidic residues" evidence="2">
    <location>
        <begin position="159"/>
        <end position="168"/>
    </location>
</feature>
<keyword evidence="4" id="KW-1185">Reference proteome</keyword>
<proteinExistence type="predicted"/>
<dbReference type="EMBL" id="BTGC01000003">
    <property type="protein sequence ID" value="GMM50048.1"/>
    <property type="molecule type" value="Genomic_DNA"/>
</dbReference>
<dbReference type="InterPro" id="IPR019357">
    <property type="entry name" value="SCOC"/>
</dbReference>
<dbReference type="AlphaFoldDB" id="A0AAV5RG10"/>
<reference evidence="3 4" key="1">
    <citation type="journal article" date="2023" name="Elife">
        <title>Identification of key yeast species and microbe-microbe interactions impacting larval growth of Drosophila in the wild.</title>
        <authorList>
            <person name="Mure A."/>
            <person name="Sugiura Y."/>
            <person name="Maeda R."/>
            <person name="Honda K."/>
            <person name="Sakurai N."/>
            <person name="Takahashi Y."/>
            <person name="Watada M."/>
            <person name="Katoh T."/>
            <person name="Gotoh A."/>
            <person name="Gotoh Y."/>
            <person name="Taniguchi I."/>
            <person name="Nakamura K."/>
            <person name="Hayashi T."/>
            <person name="Katayama T."/>
            <person name="Uemura T."/>
            <person name="Hattori Y."/>
        </authorList>
    </citation>
    <scope>NUCLEOTIDE SEQUENCE [LARGE SCALE GENOMIC DNA]</scope>
    <source>
        <strain evidence="3 4">SB-73</strain>
    </source>
</reference>
<feature type="compositionally biased region" description="Low complexity" evidence="2">
    <location>
        <begin position="111"/>
        <end position="122"/>
    </location>
</feature>
<evidence type="ECO:0000313" key="3">
    <source>
        <dbReference type="EMBL" id="GMM50048.1"/>
    </source>
</evidence>
<feature type="compositionally biased region" description="Polar residues" evidence="2">
    <location>
        <begin position="207"/>
        <end position="219"/>
    </location>
</feature>
<dbReference type="Gene3D" id="1.20.5.170">
    <property type="match status" value="1"/>
</dbReference>
<keyword evidence="1" id="KW-0175">Coiled coil</keyword>
<evidence type="ECO:0000256" key="1">
    <source>
        <dbReference type="SAM" id="Coils"/>
    </source>
</evidence>
<evidence type="ECO:0000256" key="2">
    <source>
        <dbReference type="SAM" id="MobiDB-lite"/>
    </source>
</evidence>
<dbReference type="Proteomes" id="UP001362899">
    <property type="component" value="Unassembled WGS sequence"/>
</dbReference>
<feature type="compositionally biased region" description="Acidic residues" evidence="2">
    <location>
        <begin position="229"/>
        <end position="240"/>
    </location>
</feature>
<feature type="compositionally biased region" description="Basic and acidic residues" evidence="2">
    <location>
        <begin position="185"/>
        <end position="199"/>
    </location>
</feature>
<feature type="compositionally biased region" description="Acidic residues" evidence="2">
    <location>
        <begin position="360"/>
        <end position="370"/>
    </location>
</feature>
<feature type="coiled-coil region" evidence="1">
    <location>
        <begin position="391"/>
        <end position="439"/>
    </location>
</feature>
<protein>
    <submittedName>
        <fullName evidence="3">Uncharacterized protein</fullName>
    </submittedName>
</protein>
<feature type="compositionally biased region" description="Polar residues" evidence="2">
    <location>
        <begin position="86"/>
        <end position="99"/>
    </location>
</feature>
<name>A0AAV5RG10_STABA</name>
<organism evidence="3 4">
    <name type="scientific">Starmerella bacillaris</name>
    <name type="common">Yeast</name>
    <name type="synonym">Candida zemplinina</name>
    <dbReference type="NCBI Taxonomy" id="1247836"/>
    <lineage>
        <taxon>Eukaryota</taxon>
        <taxon>Fungi</taxon>
        <taxon>Dikarya</taxon>
        <taxon>Ascomycota</taxon>
        <taxon>Saccharomycotina</taxon>
        <taxon>Dipodascomycetes</taxon>
        <taxon>Dipodascales</taxon>
        <taxon>Trichomonascaceae</taxon>
        <taxon>Starmerella</taxon>
    </lineage>
</organism>
<feature type="compositionally biased region" description="Low complexity" evidence="2">
    <location>
        <begin position="317"/>
        <end position="331"/>
    </location>
</feature>
<sequence length="440" mass="48379">MDTNPMEEVTLENVWEDDSSNSPQQHEEVVETSVQETVSLQNEKTSDSDAESAHSTAIPETKYASSQHSHTSNEDHVDSPEHSENSEPTDPTQSVSEIVQESPEHSEPMNSSQSVSETVQESPENSEPMDPSQSVSETVPEHSENSEPLDPSQSVSETVPEHAEHSEPMDPSQSVSEAVQESPDLSEHSRNQDEEAQDHSDEESESLNKQVSDINLNASSDDKDATVDIADDLPELEPEDNSVTLPSGNEFPSLELDSDTTPNQLDAEEEPEIVDPIADLNQDDSEVTRAIHNMTEPDRAHSTPNTGSYDPEDFTQSSADDGSNDLNSGNNYPGEAEQNTEDLSMGSANAEVDSAMVDGDHDDNDIDIDDNYISRSTSPKTDEAILESDDLATLQLRAVELQQQLRRDLDEVKATKSSCTKLRLENKSLQEYIESLMARR</sequence>
<evidence type="ECO:0000313" key="4">
    <source>
        <dbReference type="Proteomes" id="UP001362899"/>
    </source>
</evidence>
<dbReference type="Pfam" id="PF10224">
    <property type="entry name" value="DUF2205"/>
    <property type="match status" value="1"/>
</dbReference>
<gene>
    <name evidence="3" type="ORF">DASB73_010060</name>
</gene>
<feature type="compositionally biased region" description="Basic and acidic residues" evidence="2">
    <location>
        <begin position="71"/>
        <end position="85"/>
    </location>
</feature>